<dbReference type="Gene3D" id="3.90.1720.10">
    <property type="entry name" value="endopeptidase domain like (from Nostoc punctiforme)"/>
    <property type="match status" value="1"/>
</dbReference>
<organism evidence="2 3">
    <name type="scientific">Nocardioides eburneus</name>
    <dbReference type="NCBI Taxonomy" id="3231482"/>
    <lineage>
        <taxon>Bacteria</taxon>
        <taxon>Bacillati</taxon>
        <taxon>Actinomycetota</taxon>
        <taxon>Actinomycetes</taxon>
        <taxon>Propionibacteriales</taxon>
        <taxon>Nocardioidaceae</taxon>
        <taxon>Nocardioides</taxon>
    </lineage>
</organism>
<dbReference type="InterPro" id="IPR038765">
    <property type="entry name" value="Papain-like_cys_pep_sf"/>
</dbReference>
<dbReference type="InterPro" id="IPR007921">
    <property type="entry name" value="CHAP_dom"/>
</dbReference>
<dbReference type="Proteomes" id="UP001556631">
    <property type="component" value="Unassembled WGS sequence"/>
</dbReference>
<proteinExistence type="predicted"/>
<sequence>MSHQSQAYQSVTRVLGGALALLLAALGLQVVLPQLSPRASAASFTMLCSGFTQCNAKGMSASGYHQHWGHMYWRMYSGRNCVNYVAYRMVAAGMPDKRPWSGSGNATNWGVAMKSITDKTPAVGSVAWWRGGAPGAGSLGHVAYVEKVVSSSEIVISESNWGSDFSWRRITKSGYWPTGFIHFRDQELENTSLPTISGAPKVGVRLQASTGRWTPSGASFSYQWLQDGEPIAGQTRPGFLLIRHQIGHRISVRVTAKKGTYQSSSVVSAQTAAVQPGDLTVTQSPTLSGTPQVGQKLTVDPGEYAPSGATTAVQWYADGDPIQGATGTTLTPTQALADTMISATVTATRMGHNPLAVATNKLGPVIGTPVRLTHRGAIRGQLRPGKVLTVRPGTVSPASAHVSYQWRRNGVPISGATSTTYRLTSADIGKKITVMLGLSATHHRSTQVKYVAGVAKVYPRMTIATSPGKNRIGIAVHVWAPGANFDGRMVKLMTYSRTRWVKVVDGVARTTYTKIPAGRRLVRATFANPLVTPRTVQVATRVSR</sequence>
<evidence type="ECO:0000259" key="1">
    <source>
        <dbReference type="PROSITE" id="PS50911"/>
    </source>
</evidence>
<dbReference type="Gene3D" id="2.60.40.2700">
    <property type="match status" value="3"/>
</dbReference>
<name>A0ABV3SZG3_9ACTN</name>
<gene>
    <name evidence="2" type="ORF">AB3X52_11930</name>
</gene>
<keyword evidence="3" id="KW-1185">Reference proteome</keyword>
<comment type="caution">
    <text evidence="2">The sequence shown here is derived from an EMBL/GenBank/DDBJ whole genome shotgun (WGS) entry which is preliminary data.</text>
</comment>
<dbReference type="Pfam" id="PF05257">
    <property type="entry name" value="CHAP"/>
    <property type="match status" value="1"/>
</dbReference>
<dbReference type="EMBL" id="JBFPJR010000019">
    <property type="protein sequence ID" value="MEX0428330.1"/>
    <property type="molecule type" value="Genomic_DNA"/>
</dbReference>
<dbReference type="RefSeq" id="WP_367994302.1">
    <property type="nucleotide sequence ID" value="NZ_JBFPJR010000019.1"/>
</dbReference>
<dbReference type="SUPFAM" id="SSF54001">
    <property type="entry name" value="Cysteine proteinases"/>
    <property type="match status" value="1"/>
</dbReference>
<evidence type="ECO:0000313" key="3">
    <source>
        <dbReference type="Proteomes" id="UP001556631"/>
    </source>
</evidence>
<protein>
    <submittedName>
        <fullName evidence="2">CHAP domain-containing protein</fullName>
    </submittedName>
</protein>
<evidence type="ECO:0000313" key="2">
    <source>
        <dbReference type="EMBL" id="MEX0428330.1"/>
    </source>
</evidence>
<feature type="domain" description="Peptidase C51" evidence="1">
    <location>
        <begin position="56"/>
        <end position="182"/>
    </location>
</feature>
<accession>A0ABV3SZG3</accession>
<reference evidence="2 3" key="1">
    <citation type="submission" date="2024-07" db="EMBL/GenBank/DDBJ databases">
        <authorList>
            <person name="Lee S."/>
            <person name="Kang M."/>
        </authorList>
    </citation>
    <scope>NUCLEOTIDE SEQUENCE [LARGE SCALE GENOMIC DNA]</scope>
    <source>
        <strain evidence="2 3">DS6</strain>
    </source>
</reference>
<dbReference type="PROSITE" id="PS50911">
    <property type="entry name" value="CHAP"/>
    <property type="match status" value="1"/>
</dbReference>